<keyword evidence="2" id="KW-1185">Reference proteome</keyword>
<dbReference type="EMBL" id="BPVZ01000036">
    <property type="protein sequence ID" value="GKV12580.1"/>
    <property type="molecule type" value="Genomic_DNA"/>
</dbReference>
<evidence type="ECO:0000313" key="1">
    <source>
        <dbReference type="EMBL" id="GKV12580.1"/>
    </source>
</evidence>
<dbReference type="Proteomes" id="UP001054252">
    <property type="component" value="Unassembled WGS sequence"/>
</dbReference>
<dbReference type="AlphaFoldDB" id="A0AAV5JQB6"/>
<proteinExistence type="predicted"/>
<name>A0AAV5JQB6_9ROSI</name>
<comment type="caution">
    <text evidence="1">The sequence shown here is derived from an EMBL/GenBank/DDBJ whole genome shotgun (WGS) entry which is preliminary data.</text>
</comment>
<organism evidence="1 2">
    <name type="scientific">Rubroshorea leprosula</name>
    <dbReference type="NCBI Taxonomy" id="152421"/>
    <lineage>
        <taxon>Eukaryota</taxon>
        <taxon>Viridiplantae</taxon>
        <taxon>Streptophyta</taxon>
        <taxon>Embryophyta</taxon>
        <taxon>Tracheophyta</taxon>
        <taxon>Spermatophyta</taxon>
        <taxon>Magnoliopsida</taxon>
        <taxon>eudicotyledons</taxon>
        <taxon>Gunneridae</taxon>
        <taxon>Pentapetalae</taxon>
        <taxon>rosids</taxon>
        <taxon>malvids</taxon>
        <taxon>Malvales</taxon>
        <taxon>Dipterocarpaceae</taxon>
        <taxon>Rubroshorea</taxon>
    </lineage>
</organism>
<reference evidence="1 2" key="1">
    <citation type="journal article" date="2021" name="Commun. Biol.">
        <title>The genome of Shorea leprosula (Dipterocarpaceae) highlights the ecological relevance of drought in aseasonal tropical rainforests.</title>
        <authorList>
            <person name="Ng K.K.S."/>
            <person name="Kobayashi M.J."/>
            <person name="Fawcett J.A."/>
            <person name="Hatakeyama M."/>
            <person name="Paape T."/>
            <person name="Ng C.H."/>
            <person name="Ang C.C."/>
            <person name="Tnah L.H."/>
            <person name="Lee C.T."/>
            <person name="Nishiyama T."/>
            <person name="Sese J."/>
            <person name="O'Brien M.J."/>
            <person name="Copetti D."/>
            <person name="Mohd Noor M.I."/>
            <person name="Ong R.C."/>
            <person name="Putra M."/>
            <person name="Sireger I.Z."/>
            <person name="Indrioko S."/>
            <person name="Kosugi Y."/>
            <person name="Izuno A."/>
            <person name="Isagi Y."/>
            <person name="Lee S.L."/>
            <person name="Shimizu K.K."/>
        </authorList>
    </citation>
    <scope>NUCLEOTIDE SEQUENCE [LARGE SCALE GENOMIC DNA]</scope>
    <source>
        <strain evidence="1">214</strain>
    </source>
</reference>
<protein>
    <submittedName>
        <fullName evidence="1">Uncharacterized protein</fullName>
    </submittedName>
</protein>
<accession>A0AAV5JQB6</accession>
<evidence type="ECO:0000313" key="2">
    <source>
        <dbReference type="Proteomes" id="UP001054252"/>
    </source>
</evidence>
<sequence>MAIFSVTRRVSQRSSPRGWRFQEYSFLWGENGGNFFPLSPLIVLSLQPLQRSPFTTAHHCSLLTAHCSSLIIAHCSLLTAHYHSLLTAHHCSLLTSSSKAGSSSFCYRVAISTVILVIPFKLSAFHDAITTTPATLTAHLQLQGLLILFLFSCGHLNCDLMIPFKLSASHRVVTTTTTSLQCSSLTSSSKVGSSFFCCRVASSSTPLPWILFKLSNSRS</sequence>
<gene>
    <name evidence="1" type="ORF">SLEP1_g23706</name>
</gene>